<keyword evidence="12" id="KW-1185">Reference proteome</keyword>
<keyword evidence="7" id="KW-0804">Transcription</keyword>
<dbReference type="Gene3D" id="3.30.40.10">
    <property type="entry name" value="Zinc/RING finger domain, C3HC4 (zinc finger)"/>
    <property type="match status" value="1"/>
</dbReference>
<keyword evidence="2" id="KW-0479">Metal-binding</keyword>
<comment type="subcellular location">
    <subcellularLocation>
        <location evidence="1">Nucleus</location>
    </subcellularLocation>
</comment>
<dbReference type="GO" id="GO:0042800">
    <property type="term" value="F:histone H3K4 methyltransferase activity"/>
    <property type="evidence" value="ECO:0007669"/>
    <property type="project" value="TreeGrafter"/>
</dbReference>
<dbReference type="GO" id="GO:0045944">
    <property type="term" value="P:positive regulation of transcription by RNA polymerase II"/>
    <property type="evidence" value="ECO:0007669"/>
    <property type="project" value="TreeGrafter"/>
</dbReference>
<dbReference type="InterPro" id="IPR019786">
    <property type="entry name" value="Zinc_finger_PHD-type_CS"/>
</dbReference>
<protein>
    <recommendedName>
        <fullName evidence="10">PHD-type domain-containing protein</fullName>
    </recommendedName>
</protein>
<dbReference type="InterPro" id="IPR013083">
    <property type="entry name" value="Znf_RING/FYVE/PHD"/>
</dbReference>
<dbReference type="PROSITE" id="PS01359">
    <property type="entry name" value="ZF_PHD_1"/>
    <property type="match status" value="1"/>
</dbReference>
<dbReference type="InterPro" id="IPR011011">
    <property type="entry name" value="Znf_FYVE_PHD"/>
</dbReference>
<dbReference type="AlphaFoldDB" id="A0A9N9RD29"/>
<evidence type="ECO:0000256" key="4">
    <source>
        <dbReference type="ARBA" id="ARBA00022771"/>
    </source>
</evidence>
<dbReference type="PROSITE" id="PS50016">
    <property type="entry name" value="ZF_PHD_2"/>
    <property type="match status" value="1"/>
</dbReference>
<dbReference type="InterPro" id="IPR019787">
    <property type="entry name" value="Znf_PHD-finger"/>
</dbReference>
<sequence length="163" mass="18268">MKKTDLKIFTVCNQRAFFPPECAPCASLVMCCVCSEPYSDGELIIQCEACSRWLHATCDSIRNESDAETCCRAGYKCVICRGREVPAPHLRVREPAPVVRPPPRPTALSLGLAGEYYVDDVCLSQRGAHYMKQLEAELGITHTRRKRRFKNENADKDAGELIC</sequence>
<dbReference type="GO" id="GO:0003713">
    <property type="term" value="F:transcription coactivator activity"/>
    <property type="evidence" value="ECO:0007669"/>
    <property type="project" value="TreeGrafter"/>
</dbReference>
<dbReference type="PANTHER" id="PTHR45888:SF6">
    <property type="entry name" value="HL01030P-RELATED"/>
    <property type="match status" value="1"/>
</dbReference>
<evidence type="ECO:0000256" key="2">
    <source>
        <dbReference type="ARBA" id="ARBA00022723"/>
    </source>
</evidence>
<keyword evidence="8" id="KW-0539">Nucleus</keyword>
<dbReference type="GO" id="GO:0008270">
    <property type="term" value="F:zinc ion binding"/>
    <property type="evidence" value="ECO:0007669"/>
    <property type="project" value="UniProtKB-KW"/>
</dbReference>
<dbReference type="Proteomes" id="UP001153714">
    <property type="component" value="Chromosome 7"/>
</dbReference>
<evidence type="ECO:0000256" key="7">
    <source>
        <dbReference type="ARBA" id="ARBA00023163"/>
    </source>
</evidence>
<evidence type="ECO:0000256" key="9">
    <source>
        <dbReference type="PROSITE-ProRule" id="PRU00146"/>
    </source>
</evidence>
<evidence type="ECO:0000259" key="10">
    <source>
        <dbReference type="PROSITE" id="PS50016"/>
    </source>
</evidence>
<gene>
    <name evidence="11" type="ORF">DIATSA_LOCUS12609</name>
</gene>
<evidence type="ECO:0000256" key="1">
    <source>
        <dbReference type="ARBA" id="ARBA00004123"/>
    </source>
</evidence>
<evidence type="ECO:0000256" key="6">
    <source>
        <dbReference type="ARBA" id="ARBA00023015"/>
    </source>
</evidence>
<keyword evidence="3" id="KW-0677">Repeat</keyword>
<dbReference type="EMBL" id="OU893338">
    <property type="protein sequence ID" value="CAG9795331.1"/>
    <property type="molecule type" value="Genomic_DNA"/>
</dbReference>
<evidence type="ECO:0000313" key="12">
    <source>
        <dbReference type="Proteomes" id="UP001153714"/>
    </source>
</evidence>
<reference evidence="11" key="1">
    <citation type="submission" date="2021-12" db="EMBL/GenBank/DDBJ databases">
        <authorList>
            <person name="King R."/>
        </authorList>
    </citation>
    <scope>NUCLEOTIDE SEQUENCE</scope>
</reference>
<evidence type="ECO:0000313" key="11">
    <source>
        <dbReference type="EMBL" id="CAG9795331.1"/>
    </source>
</evidence>
<proteinExistence type="predicted"/>
<dbReference type="OrthoDB" id="308383at2759"/>
<organism evidence="11 12">
    <name type="scientific">Diatraea saccharalis</name>
    <name type="common">sugarcane borer</name>
    <dbReference type="NCBI Taxonomy" id="40085"/>
    <lineage>
        <taxon>Eukaryota</taxon>
        <taxon>Metazoa</taxon>
        <taxon>Ecdysozoa</taxon>
        <taxon>Arthropoda</taxon>
        <taxon>Hexapoda</taxon>
        <taxon>Insecta</taxon>
        <taxon>Pterygota</taxon>
        <taxon>Neoptera</taxon>
        <taxon>Endopterygota</taxon>
        <taxon>Lepidoptera</taxon>
        <taxon>Glossata</taxon>
        <taxon>Ditrysia</taxon>
        <taxon>Pyraloidea</taxon>
        <taxon>Crambidae</taxon>
        <taxon>Crambinae</taxon>
        <taxon>Diatraea</taxon>
    </lineage>
</organism>
<name>A0A9N9RD29_9NEOP</name>
<evidence type="ECO:0000256" key="5">
    <source>
        <dbReference type="ARBA" id="ARBA00022833"/>
    </source>
</evidence>
<dbReference type="GO" id="GO:0044666">
    <property type="term" value="C:MLL3/4 complex"/>
    <property type="evidence" value="ECO:0007669"/>
    <property type="project" value="TreeGrafter"/>
</dbReference>
<accession>A0A9N9RD29</accession>
<evidence type="ECO:0000256" key="8">
    <source>
        <dbReference type="ARBA" id="ARBA00023242"/>
    </source>
</evidence>
<dbReference type="PANTHER" id="PTHR45888">
    <property type="entry name" value="HL01030P-RELATED"/>
    <property type="match status" value="1"/>
</dbReference>
<reference evidence="11" key="2">
    <citation type="submission" date="2022-10" db="EMBL/GenBank/DDBJ databases">
        <authorList>
            <consortium name="ENA_rothamsted_submissions"/>
            <consortium name="culmorum"/>
            <person name="King R."/>
        </authorList>
    </citation>
    <scope>NUCLEOTIDE SEQUENCE</scope>
</reference>
<dbReference type="SUPFAM" id="SSF57903">
    <property type="entry name" value="FYVE/PHD zinc finger"/>
    <property type="match status" value="1"/>
</dbReference>
<evidence type="ECO:0000256" key="3">
    <source>
        <dbReference type="ARBA" id="ARBA00022737"/>
    </source>
</evidence>
<keyword evidence="4 9" id="KW-0863">Zinc-finger</keyword>
<keyword evidence="5" id="KW-0862">Zinc</keyword>
<feature type="domain" description="PHD-type" evidence="10">
    <location>
        <begin position="28"/>
        <end position="83"/>
    </location>
</feature>
<keyword evidence="6" id="KW-0805">Transcription regulation</keyword>